<name>A0A174MYJ8_9FIRM</name>
<dbReference type="RefSeq" id="WP_157355738.1">
    <property type="nucleotide sequence ID" value="NZ_CYZU01000095.1"/>
</dbReference>
<gene>
    <name evidence="1" type="ORF">ERS852491_05034</name>
</gene>
<dbReference type="Proteomes" id="UP000095544">
    <property type="component" value="Unassembled WGS sequence"/>
</dbReference>
<reference evidence="1 2" key="1">
    <citation type="submission" date="2015-09" db="EMBL/GenBank/DDBJ databases">
        <authorList>
            <consortium name="Pathogen Informatics"/>
        </authorList>
    </citation>
    <scope>NUCLEOTIDE SEQUENCE [LARGE SCALE GENOMIC DNA]</scope>
    <source>
        <strain evidence="1 2">2789STDY5834876</strain>
    </source>
</reference>
<dbReference type="AlphaFoldDB" id="A0A174MYJ8"/>
<evidence type="ECO:0000313" key="2">
    <source>
        <dbReference type="Proteomes" id="UP000095544"/>
    </source>
</evidence>
<organism evidence="1 2">
    <name type="scientific">Faecalicatena contorta</name>
    <dbReference type="NCBI Taxonomy" id="39482"/>
    <lineage>
        <taxon>Bacteria</taxon>
        <taxon>Bacillati</taxon>
        <taxon>Bacillota</taxon>
        <taxon>Clostridia</taxon>
        <taxon>Lachnospirales</taxon>
        <taxon>Lachnospiraceae</taxon>
        <taxon>Faecalicatena</taxon>
    </lineage>
</organism>
<accession>A0A174MYJ8</accession>
<sequence>MDEELKECENCYYYILVSDKERCNKCVESVNEKGIDGFNGFWKSVYSEN</sequence>
<dbReference type="EMBL" id="CYZU01000095">
    <property type="protein sequence ID" value="CUP38895.1"/>
    <property type="molecule type" value="Genomic_DNA"/>
</dbReference>
<protein>
    <submittedName>
        <fullName evidence="1">Uncharacterized protein</fullName>
    </submittedName>
</protein>
<proteinExistence type="predicted"/>
<evidence type="ECO:0000313" key="1">
    <source>
        <dbReference type="EMBL" id="CUP38895.1"/>
    </source>
</evidence>
<dbReference type="STRING" id="39482.ERS852491_05034"/>